<dbReference type="EMBL" id="PQXK01000041">
    <property type="protein sequence ID" value="TGO40187.1"/>
    <property type="molecule type" value="Genomic_DNA"/>
</dbReference>
<dbReference type="Proteomes" id="UP000297814">
    <property type="component" value="Unassembled WGS sequence"/>
</dbReference>
<comment type="similarity">
    <text evidence="1">Belongs to the zinc-containing alcohol dehydrogenase family.</text>
</comment>
<name>A0A4Z1H4H7_9HELO</name>
<reference evidence="4 5" key="1">
    <citation type="submission" date="2017-12" db="EMBL/GenBank/DDBJ databases">
        <title>Comparative genomics of Botrytis spp.</title>
        <authorList>
            <person name="Valero-Jimenez C.A."/>
            <person name="Tapia P."/>
            <person name="Veloso J."/>
            <person name="Silva-Moreno E."/>
            <person name="Staats M."/>
            <person name="Valdes J.H."/>
            <person name="Van Kan J.A.L."/>
        </authorList>
    </citation>
    <scope>NUCLEOTIDE SEQUENCE [LARGE SCALE GENOMIC DNA]</scope>
    <source>
        <strain evidence="4 5">Bh0001</strain>
    </source>
</reference>
<protein>
    <recommendedName>
        <fullName evidence="3">Alcohol dehydrogenase-like N-terminal domain-containing protein</fullName>
    </recommendedName>
</protein>
<dbReference type="PANTHER" id="PTHR45348:SF5">
    <property type="entry name" value="OXIDOREDUCTASE, PUTATIVE (AFU_ORTHOLOGUE AFUA_8G01420)-RELATED"/>
    <property type="match status" value="1"/>
</dbReference>
<keyword evidence="5" id="KW-1185">Reference proteome</keyword>
<feature type="domain" description="Alcohol dehydrogenase-like N-terminal" evidence="3">
    <location>
        <begin position="154"/>
        <end position="239"/>
    </location>
</feature>
<dbReference type="InterPro" id="IPR011032">
    <property type="entry name" value="GroES-like_sf"/>
</dbReference>
<organism evidence="4 5">
    <name type="scientific">Botrytis hyacinthi</name>
    <dbReference type="NCBI Taxonomy" id="278943"/>
    <lineage>
        <taxon>Eukaryota</taxon>
        <taxon>Fungi</taxon>
        <taxon>Dikarya</taxon>
        <taxon>Ascomycota</taxon>
        <taxon>Pezizomycotina</taxon>
        <taxon>Leotiomycetes</taxon>
        <taxon>Helotiales</taxon>
        <taxon>Sclerotiniaceae</taxon>
        <taxon>Botrytis</taxon>
    </lineage>
</organism>
<keyword evidence="2" id="KW-0560">Oxidoreductase</keyword>
<accession>A0A4Z1H4H7</accession>
<comment type="caution">
    <text evidence="4">The sequence shown here is derived from an EMBL/GenBank/DDBJ whole genome shotgun (WGS) entry which is preliminary data.</text>
</comment>
<evidence type="ECO:0000256" key="1">
    <source>
        <dbReference type="ARBA" id="ARBA00008072"/>
    </source>
</evidence>
<dbReference type="AlphaFoldDB" id="A0A4Z1H4H7"/>
<sequence length="384" mass="42408">MIADADCIYAMPSIETALSFVKFSHAPSRFLQYPAVLPAFLRSDGDTKCLAICRKNFRNVNSIGATLAERIVRKKPCLDEKTVEVGLVQPRLHKHSASLLWYGTMRAKQPVHKQNPMPNKNLAAASTYRISTGVLPFSEIWTEITEVGIPQPEPDDVAIKVIVAESNVKDWLHLKASKKTLNSGDDVAGVVHSIGTNAQTMNEYSPGDRIAAFRPMMEPHGAYAEYAVVPIHTVMKLPDAIAFEGSVECHHDLDAISSNGTWIPISHMLAPSSSLQSPSYLSVVTGPNKYDEDSIQTGIEVVYTMVGTAHTGSYKPGMVKQPSDKEFVKGDPEWVAVFFKYMSQMLVDGRLTGHPFEVINRGLIRVGEGLKRFKYVYNKVGELE</sequence>
<evidence type="ECO:0000313" key="5">
    <source>
        <dbReference type="Proteomes" id="UP000297814"/>
    </source>
</evidence>
<evidence type="ECO:0000313" key="4">
    <source>
        <dbReference type="EMBL" id="TGO40187.1"/>
    </source>
</evidence>
<evidence type="ECO:0000256" key="2">
    <source>
        <dbReference type="ARBA" id="ARBA00023002"/>
    </source>
</evidence>
<dbReference type="Gene3D" id="3.40.50.720">
    <property type="entry name" value="NAD(P)-binding Rossmann-like Domain"/>
    <property type="match status" value="1"/>
</dbReference>
<dbReference type="Pfam" id="PF08240">
    <property type="entry name" value="ADH_N"/>
    <property type="match status" value="1"/>
</dbReference>
<dbReference type="InterPro" id="IPR047122">
    <property type="entry name" value="Trans-enoyl_RdTase-like"/>
</dbReference>
<dbReference type="GO" id="GO:0016651">
    <property type="term" value="F:oxidoreductase activity, acting on NAD(P)H"/>
    <property type="evidence" value="ECO:0007669"/>
    <property type="project" value="InterPro"/>
</dbReference>
<evidence type="ECO:0000259" key="3">
    <source>
        <dbReference type="Pfam" id="PF08240"/>
    </source>
</evidence>
<dbReference type="PANTHER" id="PTHR45348">
    <property type="entry name" value="HYPOTHETICAL OXIDOREDUCTASE (EUROFUNG)"/>
    <property type="match status" value="1"/>
</dbReference>
<dbReference type="InterPro" id="IPR013154">
    <property type="entry name" value="ADH-like_N"/>
</dbReference>
<proteinExistence type="inferred from homology"/>
<gene>
    <name evidence="4" type="ORF">BHYA_0041g00540</name>
</gene>
<dbReference type="SUPFAM" id="SSF50129">
    <property type="entry name" value="GroES-like"/>
    <property type="match status" value="1"/>
</dbReference>
<dbReference type="Gene3D" id="3.90.180.10">
    <property type="entry name" value="Medium-chain alcohol dehydrogenases, catalytic domain"/>
    <property type="match status" value="2"/>
</dbReference>